<protein>
    <submittedName>
        <fullName evidence="1">Uncharacterized protein</fullName>
    </submittedName>
</protein>
<gene>
    <name evidence="1" type="ORF">BCR33DRAFT_475560</name>
</gene>
<dbReference type="Proteomes" id="UP000193642">
    <property type="component" value="Unassembled WGS sequence"/>
</dbReference>
<dbReference type="EMBL" id="MCGO01000054">
    <property type="protein sequence ID" value="ORY36710.1"/>
    <property type="molecule type" value="Genomic_DNA"/>
</dbReference>
<accession>A0A1Y2BPP8</accession>
<evidence type="ECO:0000313" key="1">
    <source>
        <dbReference type="EMBL" id="ORY36710.1"/>
    </source>
</evidence>
<dbReference type="OrthoDB" id="2103645at2759"/>
<organism evidence="1 2">
    <name type="scientific">Rhizoclosmatium globosum</name>
    <dbReference type="NCBI Taxonomy" id="329046"/>
    <lineage>
        <taxon>Eukaryota</taxon>
        <taxon>Fungi</taxon>
        <taxon>Fungi incertae sedis</taxon>
        <taxon>Chytridiomycota</taxon>
        <taxon>Chytridiomycota incertae sedis</taxon>
        <taxon>Chytridiomycetes</taxon>
        <taxon>Chytridiales</taxon>
        <taxon>Chytriomycetaceae</taxon>
        <taxon>Rhizoclosmatium</taxon>
    </lineage>
</organism>
<proteinExistence type="predicted"/>
<evidence type="ECO:0000313" key="2">
    <source>
        <dbReference type="Proteomes" id="UP000193642"/>
    </source>
</evidence>
<dbReference type="AlphaFoldDB" id="A0A1Y2BPP8"/>
<comment type="caution">
    <text evidence="1">The sequence shown here is derived from an EMBL/GenBank/DDBJ whole genome shotgun (WGS) entry which is preliminary data.</text>
</comment>
<keyword evidence="2" id="KW-1185">Reference proteome</keyword>
<sequence length="218" mass="24204">MIPNVEVTLIWYDSTVPYQTDLTALNTYLVQSDFMNNFIEYATPTQVIGRGKVVGSYTETNIQTSLTDTDVKKYIRSLVQKGAITPNQNSYYTIYMKDGINVTAGVNGASCNDFAGYHGTAYIGDIYENTNQTYYGVIPLCGSNMDSLAGTTSHELAEAITDSWNGWRVPTVTGKLHSGDEIGDICSWQLGTVDDPASGKQWQLEKLKLSRQYLHQHQ</sequence>
<name>A0A1Y2BPP8_9FUNG</name>
<reference evidence="1 2" key="1">
    <citation type="submission" date="2016-07" db="EMBL/GenBank/DDBJ databases">
        <title>Pervasive Adenine N6-methylation of Active Genes in Fungi.</title>
        <authorList>
            <consortium name="DOE Joint Genome Institute"/>
            <person name="Mondo S.J."/>
            <person name="Dannebaum R.O."/>
            <person name="Kuo R.C."/>
            <person name="Labutti K."/>
            <person name="Haridas S."/>
            <person name="Kuo A."/>
            <person name="Salamov A."/>
            <person name="Ahrendt S.R."/>
            <person name="Lipzen A."/>
            <person name="Sullivan W."/>
            <person name="Andreopoulos W.B."/>
            <person name="Clum A."/>
            <person name="Lindquist E."/>
            <person name="Daum C."/>
            <person name="Ramamoorthy G.K."/>
            <person name="Gryganskyi A."/>
            <person name="Culley D."/>
            <person name="Magnuson J.K."/>
            <person name="James T.Y."/>
            <person name="O'Malley M.A."/>
            <person name="Stajich J.E."/>
            <person name="Spatafora J.W."/>
            <person name="Visel A."/>
            <person name="Grigoriev I.V."/>
        </authorList>
    </citation>
    <scope>NUCLEOTIDE SEQUENCE [LARGE SCALE GENOMIC DNA]</scope>
    <source>
        <strain evidence="1 2">JEL800</strain>
    </source>
</reference>